<accession>A0A068LKF4</accession>
<sequence>MYLLVALALLVFVILFLQSYIALLTGAQEETINPLPRFDNTGVPLIAPPREIVVEGNEHECHKELTPCETHLDCDVCREGLANCQYFDEQTLITITQDDGEQITHTIKPGESYCLALDRERARSCNPYTGLWLLAESPVGYSLLCSCLAPGLVTQLSLYHDCDVPVGCQPHGHIHSIFESPIRCVCDEGFRADYDTATQTPFCRPLRIRDVITNTNLFPHAPCAQGFIPLSHPGLNPYYARQTLEPDLCVVDPCSIDPISGQRHSGRLVHETVGDEVLNYCSCSIRDNLFSVYNDQQNMLAPSTRPIVNACLRPFNADISHLIRVDYKFFWGHADRSYSDEDVVAIVHEREISHPRYRRMLFDRSAPHPEVVLAIPGYYVMKISTAYSPMNLSAPEGTYGHNTFTRFLSVMSRTTAPCLYPGVGRCITVNPNLCIRRHNNAAVGSAEFFTGQTCLLSRDNHWLKIWNPASRYRGYGFPVVMRCMLMFERDWNNRQYTTILLVYGHQMIRSFAGQDVLRQVVDTYANYSVN</sequence>
<dbReference type="RefSeq" id="YP_009049857.1">
    <property type="nucleotide sequence ID" value="NC_024625.1"/>
</dbReference>
<dbReference type="Pfam" id="PF05092">
    <property type="entry name" value="PIF"/>
    <property type="match status" value="1"/>
</dbReference>
<evidence type="ECO:0000313" key="1">
    <source>
        <dbReference type="EMBL" id="AIE47762.1"/>
    </source>
</evidence>
<gene>
    <name evidence="1" type="ORF">pesp031</name>
</gene>
<protein>
    <submittedName>
        <fullName evidence="1">Pif1</fullName>
    </submittedName>
</protein>
<keyword evidence="2" id="KW-1185">Reference proteome</keyword>
<dbReference type="GeneID" id="20003945"/>
<organism evidence="1 2">
    <name type="scientific">Peridroma alphabaculovirus</name>
    <dbReference type="NCBI Taxonomy" id="1346829"/>
    <lineage>
        <taxon>Viruses</taxon>
        <taxon>Viruses incertae sedis</taxon>
        <taxon>Naldaviricetes</taxon>
        <taxon>Lefavirales</taxon>
        <taxon>Baculoviridae</taxon>
        <taxon>Alphabaculovirus</taxon>
    </lineage>
</organism>
<dbReference type="EMBL" id="KM009991">
    <property type="protein sequence ID" value="AIE47762.1"/>
    <property type="molecule type" value="Genomic_DNA"/>
</dbReference>
<dbReference type="Proteomes" id="UP000203240">
    <property type="component" value="Segment"/>
</dbReference>
<name>A0A068LKF4_9ABAC</name>
<dbReference type="OrthoDB" id="1963at10239"/>
<proteinExistence type="predicted"/>
<reference evidence="1 2" key="1">
    <citation type="journal article" date="2015" name="Genome Announc.">
        <title>A Distinct Group II Alphabaculovirus Isolated from a Peridroma Species.</title>
        <authorList>
            <person name="Rohrmann G.F."/>
            <person name="Erlandson M.A."/>
            <person name="Theilmann D.A."/>
        </authorList>
    </citation>
    <scope>NUCLEOTIDE SEQUENCE [LARGE SCALE GENOMIC DNA]</scope>
    <source>
        <strain evidence="1">GR_167</strain>
    </source>
</reference>
<dbReference type="InterPro" id="IPR007784">
    <property type="entry name" value="PIR"/>
</dbReference>
<evidence type="ECO:0000313" key="2">
    <source>
        <dbReference type="Proteomes" id="UP000203240"/>
    </source>
</evidence>